<feature type="compositionally biased region" description="Polar residues" evidence="5">
    <location>
        <begin position="188"/>
        <end position="199"/>
    </location>
</feature>
<proteinExistence type="predicted"/>
<evidence type="ECO:0000256" key="4">
    <source>
        <dbReference type="PROSITE-ProRule" id="PRU00221"/>
    </source>
</evidence>
<dbReference type="GO" id="GO:0071561">
    <property type="term" value="C:nucleus-vacuole junction"/>
    <property type="evidence" value="ECO:0007669"/>
    <property type="project" value="TreeGrafter"/>
</dbReference>
<name>A0A0C9UHA3_SPHS4</name>
<dbReference type="GO" id="GO:0045324">
    <property type="term" value="P:late endosome to vacuole transport"/>
    <property type="evidence" value="ECO:0007669"/>
    <property type="project" value="InterPro"/>
</dbReference>
<keyword evidence="7" id="KW-1185">Reference proteome</keyword>
<keyword evidence="3" id="KW-0547">Nucleotide-binding</keyword>
<dbReference type="SMART" id="SM00320">
    <property type="entry name" value="WD40"/>
    <property type="match status" value="5"/>
</dbReference>
<dbReference type="Proteomes" id="UP000054279">
    <property type="component" value="Unassembled WGS sequence"/>
</dbReference>
<keyword evidence="1 4" id="KW-0853">WD repeat</keyword>
<dbReference type="GO" id="GO:0000166">
    <property type="term" value="F:nucleotide binding"/>
    <property type="evidence" value="ECO:0007669"/>
    <property type="project" value="UniProtKB-KW"/>
</dbReference>
<dbReference type="SUPFAM" id="SSF50978">
    <property type="entry name" value="WD40 repeat-like"/>
    <property type="match status" value="1"/>
</dbReference>
<dbReference type="OrthoDB" id="242910at2759"/>
<dbReference type="InterPro" id="IPR019775">
    <property type="entry name" value="WD40_repeat_CS"/>
</dbReference>
<evidence type="ECO:0000313" key="7">
    <source>
        <dbReference type="Proteomes" id="UP000054279"/>
    </source>
</evidence>
<evidence type="ECO:0000256" key="3">
    <source>
        <dbReference type="ARBA" id="ARBA00022741"/>
    </source>
</evidence>
<organism evidence="6 7">
    <name type="scientific">Sphaerobolus stellatus (strain SS14)</name>
    <dbReference type="NCBI Taxonomy" id="990650"/>
    <lineage>
        <taxon>Eukaryota</taxon>
        <taxon>Fungi</taxon>
        <taxon>Dikarya</taxon>
        <taxon>Basidiomycota</taxon>
        <taxon>Agaricomycotina</taxon>
        <taxon>Agaricomycetes</taxon>
        <taxon>Phallomycetidae</taxon>
        <taxon>Geastrales</taxon>
        <taxon>Sphaerobolaceae</taxon>
        <taxon>Sphaerobolus</taxon>
    </lineage>
</organism>
<dbReference type="GO" id="GO:0006623">
    <property type="term" value="P:protein targeting to vacuole"/>
    <property type="evidence" value="ECO:0007669"/>
    <property type="project" value="TreeGrafter"/>
</dbReference>
<dbReference type="InterPro" id="IPR015943">
    <property type="entry name" value="WD40/YVTN_repeat-like_dom_sf"/>
</dbReference>
<dbReference type="Pfam" id="PF00400">
    <property type="entry name" value="WD40"/>
    <property type="match status" value="3"/>
</dbReference>
<feature type="region of interest" description="Disordered" evidence="5">
    <location>
        <begin position="120"/>
        <end position="199"/>
    </location>
</feature>
<feature type="compositionally biased region" description="Low complexity" evidence="5">
    <location>
        <begin position="62"/>
        <end position="74"/>
    </location>
</feature>
<evidence type="ECO:0000313" key="6">
    <source>
        <dbReference type="EMBL" id="KIJ34244.1"/>
    </source>
</evidence>
<dbReference type="PRINTS" id="PR00320">
    <property type="entry name" value="GPROTEINBRPT"/>
</dbReference>
<dbReference type="InterPro" id="IPR036322">
    <property type="entry name" value="WD40_repeat_dom_sf"/>
</dbReference>
<protein>
    <submittedName>
        <fullName evidence="6">Uncharacterized protein</fullName>
    </submittedName>
</protein>
<dbReference type="Gene3D" id="2.130.10.10">
    <property type="entry name" value="YVTN repeat-like/Quinoprotein amine dehydrogenase"/>
    <property type="match status" value="2"/>
</dbReference>
<dbReference type="AlphaFoldDB" id="A0A0C9UHA3"/>
<dbReference type="PANTHER" id="PTHR17583">
    <property type="entry name" value="PHOSPHOINOSITIDE 3-KINASE REGULATORY SUBUNIT 4"/>
    <property type="match status" value="1"/>
</dbReference>
<reference evidence="6 7" key="1">
    <citation type="submission" date="2014-06" db="EMBL/GenBank/DDBJ databases">
        <title>Evolutionary Origins and Diversification of the Mycorrhizal Mutualists.</title>
        <authorList>
            <consortium name="DOE Joint Genome Institute"/>
            <consortium name="Mycorrhizal Genomics Consortium"/>
            <person name="Kohler A."/>
            <person name="Kuo A."/>
            <person name="Nagy L.G."/>
            <person name="Floudas D."/>
            <person name="Copeland A."/>
            <person name="Barry K.W."/>
            <person name="Cichocki N."/>
            <person name="Veneault-Fourrey C."/>
            <person name="LaButti K."/>
            <person name="Lindquist E.A."/>
            <person name="Lipzen A."/>
            <person name="Lundell T."/>
            <person name="Morin E."/>
            <person name="Murat C."/>
            <person name="Riley R."/>
            <person name="Ohm R."/>
            <person name="Sun H."/>
            <person name="Tunlid A."/>
            <person name="Henrissat B."/>
            <person name="Grigoriev I.V."/>
            <person name="Hibbett D.S."/>
            <person name="Martin F."/>
        </authorList>
    </citation>
    <scope>NUCLEOTIDE SEQUENCE [LARGE SCALE GENOMIC DNA]</scope>
    <source>
        <strain evidence="6 7">SS14</strain>
    </source>
</reference>
<gene>
    <name evidence="6" type="ORF">M422DRAFT_233516</name>
</gene>
<feature type="region of interest" description="Disordered" evidence="5">
    <location>
        <begin position="569"/>
        <end position="601"/>
    </location>
</feature>
<evidence type="ECO:0000256" key="5">
    <source>
        <dbReference type="SAM" id="MobiDB-lite"/>
    </source>
</evidence>
<evidence type="ECO:0000256" key="1">
    <source>
        <dbReference type="ARBA" id="ARBA00022574"/>
    </source>
</evidence>
<dbReference type="InterPro" id="IPR045162">
    <property type="entry name" value="Vps15-like"/>
</dbReference>
<feature type="repeat" description="WD" evidence="4">
    <location>
        <begin position="316"/>
        <end position="357"/>
    </location>
</feature>
<feature type="repeat" description="WD" evidence="4">
    <location>
        <begin position="666"/>
        <end position="691"/>
    </location>
</feature>
<evidence type="ECO:0000256" key="2">
    <source>
        <dbReference type="ARBA" id="ARBA00022737"/>
    </source>
</evidence>
<dbReference type="GO" id="GO:0016236">
    <property type="term" value="P:macroautophagy"/>
    <property type="evidence" value="ECO:0007669"/>
    <property type="project" value="InterPro"/>
</dbReference>
<keyword evidence="2" id="KW-0677">Repeat</keyword>
<dbReference type="GO" id="GO:0034272">
    <property type="term" value="C:phosphatidylinositol 3-kinase complex, class III, type II"/>
    <property type="evidence" value="ECO:0007669"/>
    <property type="project" value="TreeGrafter"/>
</dbReference>
<dbReference type="GO" id="GO:0034271">
    <property type="term" value="C:phosphatidylinositol 3-kinase complex, class III, type I"/>
    <property type="evidence" value="ECO:0007669"/>
    <property type="project" value="TreeGrafter"/>
</dbReference>
<dbReference type="GO" id="GO:0005770">
    <property type="term" value="C:late endosome"/>
    <property type="evidence" value="ECO:0007669"/>
    <property type="project" value="TreeGrafter"/>
</dbReference>
<dbReference type="PROSITE" id="PS00678">
    <property type="entry name" value="WD_REPEATS_1"/>
    <property type="match status" value="1"/>
</dbReference>
<dbReference type="InterPro" id="IPR020472">
    <property type="entry name" value="WD40_PAC1"/>
</dbReference>
<feature type="compositionally biased region" description="Polar residues" evidence="5">
    <location>
        <begin position="134"/>
        <end position="145"/>
    </location>
</feature>
<dbReference type="PROSITE" id="PS50082">
    <property type="entry name" value="WD_REPEATS_2"/>
    <property type="match status" value="2"/>
</dbReference>
<dbReference type="GO" id="GO:0004674">
    <property type="term" value="F:protein serine/threonine kinase activity"/>
    <property type="evidence" value="ECO:0007669"/>
    <property type="project" value="InterPro"/>
</dbReference>
<dbReference type="InterPro" id="IPR001680">
    <property type="entry name" value="WD40_rpt"/>
</dbReference>
<dbReference type="HOGENOM" id="CLU_019662_0_0_1"/>
<accession>A0A0C9UHA3</accession>
<dbReference type="EMBL" id="KN837202">
    <property type="protein sequence ID" value="KIJ34244.1"/>
    <property type="molecule type" value="Genomic_DNA"/>
</dbReference>
<sequence>MTSQDENKLFSMKEHIAKLARTIASSNVRAKETEPEALAQTTSGVELQKLGVVPQTVFVGGSRASESSRPSSRRTVSDPYSRHSISTLYGNPRTARSGSIDHVNVNEDLRRRLASLNGSSSSLTYLNDRERRGSVTSSTRPSAITSLIHEAPSTPISSDNRPPSPTESVVSSAVDGPANLRPRIHIGSTDNQKVAPTVGSVKTNVTGLLEAPQIPRLDEESLRSGRSSPVSNAGTIRAEHRSLHSARPYSLNFEIRDPGIHDLLEQLYHENSREAMHDFGPKVHEGAIRRRNAPRQSVFSMHNTSRGAEASLIANLTSHTGPINGVAVAPDHMFFLTCSDDKTVKVWDTARLERNVTSKPRQTYTQHHARVTAVCMLEGFHCFASAGDDGSLHVVRVHIAQGSSMPKYSKLQIVREHRVEQTDEYITALTHYNTENSSNLIYTTTQARIVVLDLRTMRILQALQNPSHHGPISTFALDKRKAWLIVGTVTGILSLWDLRFGLLIKSWKTGVTHPDRPMKINQCVIHPTKGRGRWVILALEALPSPGEATRGTVLLEVWDIESSTLVETFETKDSSDNVPPSQHPEVPQAEPSATIGQDAQKDPAAAIQALLRLANQPSVIESPNSIPKLADVCAIVVGADFAGLSGIPRPDFGIGGEERATPPGGGGFIITGSEDRRIRLWDLTHIERSVTLSGSDVESDKTSFAMVKSGDNEPVAYVETLNKRDGFQSNQNQRVVSRTNTISHHQQSLLRAHQDCITALACLDSPFRGSIISGDRTGLVKVWRVEEAQ</sequence>
<feature type="compositionally biased region" description="Polar residues" evidence="5">
    <location>
        <begin position="154"/>
        <end position="171"/>
    </location>
</feature>
<dbReference type="PROSITE" id="PS50294">
    <property type="entry name" value="WD_REPEATS_REGION"/>
    <property type="match status" value="1"/>
</dbReference>
<dbReference type="PANTHER" id="PTHR17583:SF0">
    <property type="entry name" value="PHOSPHOINOSITIDE 3-KINASE REGULATORY SUBUNIT 4"/>
    <property type="match status" value="1"/>
</dbReference>
<feature type="region of interest" description="Disordered" evidence="5">
    <location>
        <begin position="61"/>
        <end position="100"/>
    </location>
</feature>
<feature type="compositionally biased region" description="Polar residues" evidence="5">
    <location>
        <begin position="83"/>
        <end position="97"/>
    </location>
</feature>